<dbReference type="PANTHER" id="PTHR43027:SF1">
    <property type="entry name" value="DOXORUBICIN RESISTANCE ABC TRANSPORTER PERMEASE PROTEIN DRRC-RELATED"/>
    <property type="match status" value="1"/>
</dbReference>
<evidence type="ECO:0000256" key="6">
    <source>
        <dbReference type="RuleBase" id="RU361157"/>
    </source>
</evidence>
<evidence type="ECO:0000259" key="7">
    <source>
        <dbReference type="PROSITE" id="PS51012"/>
    </source>
</evidence>
<dbReference type="PANTHER" id="PTHR43027">
    <property type="entry name" value="DOXORUBICIN RESISTANCE ABC TRANSPORTER PERMEASE PROTEIN DRRC-RELATED"/>
    <property type="match status" value="1"/>
</dbReference>
<dbReference type="InterPro" id="IPR047817">
    <property type="entry name" value="ABC2_TM_bact-type"/>
</dbReference>
<dbReference type="GO" id="GO:0140359">
    <property type="term" value="F:ABC-type transporter activity"/>
    <property type="evidence" value="ECO:0007669"/>
    <property type="project" value="InterPro"/>
</dbReference>
<feature type="transmembrane region" description="Helical" evidence="6">
    <location>
        <begin position="74"/>
        <end position="96"/>
    </location>
</feature>
<gene>
    <name evidence="8" type="primary">drrC</name>
    <name evidence="8" type="ORF">GCM10007304_41380</name>
</gene>
<feature type="transmembrane region" description="Helical" evidence="6">
    <location>
        <begin position="242"/>
        <end position="261"/>
    </location>
</feature>
<dbReference type="Pfam" id="PF01061">
    <property type="entry name" value="ABC2_membrane"/>
    <property type="match status" value="1"/>
</dbReference>
<dbReference type="InterPro" id="IPR000412">
    <property type="entry name" value="ABC_2_transport"/>
</dbReference>
<feature type="transmembrane region" description="Helical" evidence="6">
    <location>
        <begin position="42"/>
        <end position="62"/>
    </location>
</feature>
<dbReference type="InterPro" id="IPR013525">
    <property type="entry name" value="ABC2_TM"/>
</dbReference>
<keyword evidence="3 6" id="KW-1133">Transmembrane helix</keyword>
<keyword evidence="4 6" id="KW-0472">Membrane</keyword>
<evidence type="ECO:0000256" key="3">
    <source>
        <dbReference type="ARBA" id="ARBA00022989"/>
    </source>
</evidence>
<evidence type="ECO:0000256" key="5">
    <source>
        <dbReference type="ARBA" id="ARBA00023251"/>
    </source>
</evidence>
<dbReference type="PIRSF" id="PIRSF006648">
    <property type="entry name" value="DrrB"/>
    <property type="match status" value="1"/>
</dbReference>
<comment type="similarity">
    <text evidence="6">Belongs to the ABC-2 integral membrane protein family.</text>
</comment>
<keyword evidence="2 6" id="KW-0812">Transmembrane</keyword>
<feature type="transmembrane region" description="Helical" evidence="6">
    <location>
        <begin position="128"/>
        <end position="148"/>
    </location>
</feature>
<feature type="transmembrane region" description="Helical" evidence="6">
    <location>
        <begin position="191"/>
        <end position="212"/>
    </location>
</feature>
<dbReference type="RefSeq" id="WP_188546802.1">
    <property type="nucleotide sequence ID" value="NZ_BMCU01000005.1"/>
</dbReference>
<comment type="caution">
    <text evidence="8">The sequence shown here is derived from an EMBL/GenBank/DDBJ whole genome shotgun (WGS) entry which is preliminary data.</text>
</comment>
<evidence type="ECO:0000256" key="2">
    <source>
        <dbReference type="ARBA" id="ARBA00022692"/>
    </source>
</evidence>
<dbReference type="AlphaFoldDB" id="A0A917G5U6"/>
<protein>
    <recommendedName>
        <fullName evidence="6">Transport permease protein</fullName>
    </recommendedName>
</protein>
<dbReference type="Proteomes" id="UP000654257">
    <property type="component" value="Unassembled WGS sequence"/>
</dbReference>
<name>A0A917G5U6_9NOCA</name>
<evidence type="ECO:0000256" key="1">
    <source>
        <dbReference type="ARBA" id="ARBA00004141"/>
    </source>
</evidence>
<evidence type="ECO:0000256" key="4">
    <source>
        <dbReference type="ARBA" id="ARBA00023136"/>
    </source>
</evidence>
<dbReference type="InterPro" id="IPR052902">
    <property type="entry name" value="ABC-2_transporter"/>
</dbReference>
<keyword evidence="6" id="KW-0813">Transport</keyword>
<accession>A0A917G5U6</accession>
<organism evidence="8 9">
    <name type="scientific">Rhodococcoides trifolii</name>
    <dbReference type="NCBI Taxonomy" id="908250"/>
    <lineage>
        <taxon>Bacteria</taxon>
        <taxon>Bacillati</taxon>
        <taxon>Actinomycetota</taxon>
        <taxon>Actinomycetes</taxon>
        <taxon>Mycobacteriales</taxon>
        <taxon>Nocardiaceae</taxon>
        <taxon>Rhodococcoides</taxon>
    </lineage>
</organism>
<feature type="domain" description="ABC transmembrane type-2" evidence="7">
    <location>
        <begin position="42"/>
        <end position="267"/>
    </location>
</feature>
<keyword evidence="6" id="KW-1003">Cell membrane</keyword>
<reference evidence="8" key="2">
    <citation type="submission" date="2020-09" db="EMBL/GenBank/DDBJ databases">
        <authorList>
            <person name="Sun Q."/>
            <person name="Sedlacek I."/>
        </authorList>
    </citation>
    <scope>NUCLEOTIDE SEQUENCE</scope>
    <source>
        <strain evidence="8">CCM 7905</strain>
    </source>
</reference>
<dbReference type="GO" id="GO:0046677">
    <property type="term" value="P:response to antibiotic"/>
    <property type="evidence" value="ECO:0007669"/>
    <property type="project" value="UniProtKB-KW"/>
</dbReference>
<reference evidence="8" key="1">
    <citation type="journal article" date="2014" name="Int. J. Syst. Evol. Microbiol.">
        <title>Complete genome sequence of Corynebacterium casei LMG S-19264T (=DSM 44701T), isolated from a smear-ripened cheese.</title>
        <authorList>
            <consortium name="US DOE Joint Genome Institute (JGI-PGF)"/>
            <person name="Walter F."/>
            <person name="Albersmeier A."/>
            <person name="Kalinowski J."/>
            <person name="Ruckert C."/>
        </authorList>
    </citation>
    <scope>NUCLEOTIDE SEQUENCE</scope>
    <source>
        <strain evidence="8">CCM 7905</strain>
    </source>
</reference>
<evidence type="ECO:0000313" key="8">
    <source>
        <dbReference type="EMBL" id="GGG23290.1"/>
    </source>
</evidence>
<proteinExistence type="inferred from homology"/>
<dbReference type="GO" id="GO:0043190">
    <property type="term" value="C:ATP-binding cassette (ABC) transporter complex"/>
    <property type="evidence" value="ECO:0007669"/>
    <property type="project" value="InterPro"/>
</dbReference>
<feature type="transmembrane region" description="Helical" evidence="6">
    <location>
        <begin position="154"/>
        <end position="179"/>
    </location>
</feature>
<evidence type="ECO:0000313" key="9">
    <source>
        <dbReference type="Proteomes" id="UP000654257"/>
    </source>
</evidence>
<dbReference type="PROSITE" id="PS51012">
    <property type="entry name" value="ABC_TM2"/>
    <property type="match status" value="1"/>
</dbReference>
<comment type="subcellular location">
    <subcellularLocation>
        <location evidence="6">Cell membrane</location>
        <topology evidence="6">Multi-pass membrane protein</topology>
    </subcellularLocation>
    <subcellularLocation>
        <location evidence="1">Membrane</location>
        <topology evidence="1">Multi-pass membrane protein</topology>
    </subcellularLocation>
</comment>
<keyword evidence="9" id="KW-1185">Reference proteome</keyword>
<keyword evidence="5" id="KW-0046">Antibiotic resistance</keyword>
<sequence length="270" mass="28455">MSNDLTFDRRDGFSPESSARSLRRASGVQCRRILVGWSRDPVTLLQALVYPALMVFLFWLVLGSTPNSGAPSSYGLVPMVALVGAMSGASISGLGLQRERDNGQLAKMWALPVHRSSAMVGRLCAESIRILVTVAFVLLVGAVVGFRIDTGVPGGLAVLAIALGFGLSFSVMITAFALLAGDTRIVEWTAIGTNVALFFNSGFVPVASYPSWLQPIIEYQPLSCAVDAIRAVAAGLDVTKPLLLTAAWSVGAALAFAPAAIRGYRAAVVR</sequence>
<dbReference type="EMBL" id="BMCU01000005">
    <property type="protein sequence ID" value="GGG23290.1"/>
    <property type="molecule type" value="Genomic_DNA"/>
</dbReference>